<dbReference type="PROSITE" id="PS00584">
    <property type="entry name" value="PFKB_KINASES_2"/>
    <property type="match status" value="1"/>
</dbReference>
<dbReference type="Proteomes" id="UP000689195">
    <property type="component" value="Unassembled WGS sequence"/>
</dbReference>
<dbReference type="InterPro" id="IPR011611">
    <property type="entry name" value="PfkB_dom"/>
</dbReference>
<comment type="caution">
    <text evidence="3">Lacks conserved residue(s) required for the propagation of feature annotation.</text>
</comment>
<accession>A0A8S1WQX7</accession>
<keyword evidence="3" id="KW-0418">Kinase</keyword>
<keyword evidence="9" id="KW-1185">Reference proteome</keyword>
<reference evidence="8" key="1">
    <citation type="submission" date="2021-01" db="EMBL/GenBank/DDBJ databases">
        <authorList>
            <consortium name="Genoscope - CEA"/>
            <person name="William W."/>
        </authorList>
    </citation>
    <scope>NUCLEOTIDE SEQUENCE</scope>
</reference>
<dbReference type="InterPro" id="IPR002173">
    <property type="entry name" value="Carboh/pur_kinase_PfkB_CS"/>
</dbReference>
<dbReference type="SMART" id="SM00129">
    <property type="entry name" value="KISc"/>
    <property type="match status" value="1"/>
</dbReference>
<comment type="subcellular location">
    <subcellularLocation>
        <location evidence="3">Cytoplasm</location>
    </subcellularLocation>
    <subcellularLocation>
        <location evidence="3">Nucleus</location>
    </subcellularLocation>
</comment>
<comment type="cofactor">
    <cofactor evidence="3">
        <name>Mg(2+)</name>
        <dbReference type="ChEBI" id="CHEBI:18420"/>
    </cofactor>
    <text evidence="3">Requires a divalent cation, most likely magnesium in vivo, as an electrophilic catalyst to aid phosphoryl group transfer. It is the chelate of the metal and the nucleotide that is the actual substrate.</text>
</comment>
<evidence type="ECO:0000256" key="2">
    <source>
        <dbReference type="ARBA" id="ARBA00022840"/>
    </source>
</evidence>
<keyword evidence="3" id="KW-0119">Carbohydrate metabolism</keyword>
<dbReference type="InterPro" id="IPR011877">
    <property type="entry name" value="Ribokinase"/>
</dbReference>
<feature type="binding site" evidence="3">
    <location>
        <position position="911"/>
    </location>
    <ligand>
        <name>K(+)</name>
        <dbReference type="ChEBI" id="CHEBI:29103"/>
    </ligand>
</feature>
<keyword evidence="6" id="KW-0175">Coiled coil</keyword>
<dbReference type="OrthoDB" id="432447at2759"/>
<keyword evidence="3" id="KW-0539">Nucleus</keyword>
<comment type="function">
    <text evidence="3">Catalyzes the phosphorylation of ribose at O-5 in a reaction requiring ATP and magnesium. The resulting D-ribose-5-phosphate can then be used either for sythesis of nucleotides, histidine, and tryptophan, or as a component of the pentose phosphate pathway.</text>
</comment>
<keyword evidence="3" id="KW-0460">Magnesium</keyword>
<sequence>MSYSNKENIDDTQILIDQEEVLEFVKQLKLMNKQFISQIKQLIREKEEYKFLIQELQSQLQRKCEQLQQQEMIIQECELQLESCRSNYEEQINRLEVELKMNQMIFQIELSQQKQEIVDLSDKLKSTQQGYSTTVATSFLQTSFNQRQDSLFKSYIRKCWLNRRRQQYNVKQEQRIENDVENNLRSNKQLKETERFNKKGNYLMKQLNDRSTVIQDSTDCKNIGIQCNLIDAQQILQLQEQIKQKTNDIKRMSFQLEDLKGKVKVYCRVRPSNNLDKLKDCELQFIDEQHISLKQKIFNFDICFNQQSTQKDVYEEIQQSLQAIFHGYNLCIFAYGQTGSGKTYTMFGTQQQPGVIPNLIEDIYAYIKKNNLDCSIIVSSLEIYKENIIDLLNDQQSSQTLELKENVNGQVFVQNLTNIKVQSQYELMNLIEFASSKRRQSLTEMNDSSSRSHMCTQLVIETFNKSTQQKFISRVNLIDLAGSERCNKSRLKQNQLEEAKYINKSLSALNDVMIALSTKSNFIPYRNSKLTYLMRDSLGGNSKTIMIINISPSFINLDESMSSLQYGQKVKQIINQPIKNLEPVEQLKKLQKICVLGSANSDHFLEVEDFPKEGETIASKKSYLKNGGKGANQAVASALLNSKIIFAGQIGKDELGQLLVKEMTLAGVDLTALRKVDEQTGQAIILLNKKGENLIIIVAGANGYYETLDVLPQEYQQAIEQSDLLQLQMEVPQSINILAAKYMAQNDKITVLDCGGKAEKLKGDFLENLTIVSPNETELERILGEDLNMDADQNAEEFLTKTIHEKVFTRYPDLIVLLKLGSNGSMLVTKEYSVRCQTVTQLNPNILEEYKIVDTVGAGDCFTSAFTVSFYRSLIEFGPARISTLRKIDVETQKKLFYKAMHFGSASAFLCITKHGAMPSMPKFETVDNFIKKYFP</sequence>
<feature type="binding site" evidence="3">
    <location>
        <position position="860"/>
    </location>
    <ligand>
        <name>substrate</name>
    </ligand>
</feature>
<feature type="binding site" evidence="3">
    <location>
        <position position="775"/>
    </location>
    <ligand>
        <name>ATP</name>
        <dbReference type="ChEBI" id="CHEBI:30616"/>
    </ligand>
</feature>
<feature type="binding site" evidence="3">
    <location>
        <begin position="628"/>
        <end position="632"/>
    </location>
    <ligand>
        <name>substrate</name>
    </ligand>
</feature>
<evidence type="ECO:0000259" key="7">
    <source>
        <dbReference type="PROSITE" id="PS50067"/>
    </source>
</evidence>
<feature type="domain" description="Kinesin motor" evidence="7">
    <location>
        <begin position="262"/>
        <end position="573"/>
    </location>
</feature>
<dbReference type="PROSITE" id="PS00411">
    <property type="entry name" value="KINESIN_MOTOR_1"/>
    <property type="match status" value="1"/>
</dbReference>
<dbReference type="GO" id="GO:0008017">
    <property type="term" value="F:microtubule binding"/>
    <property type="evidence" value="ECO:0007669"/>
    <property type="project" value="InterPro"/>
</dbReference>
<dbReference type="GO" id="GO:0005737">
    <property type="term" value="C:cytoplasm"/>
    <property type="evidence" value="ECO:0007669"/>
    <property type="project" value="UniProtKB-SubCell"/>
</dbReference>
<keyword evidence="4 5" id="KW-0505">Motor protein</keyword>
<evidence type="ECO:0000313" key="8">
    <source>
        <dbReference type="EMBL" id="CAD8191612.1"/>
    </source>
</evidence>
<keyword evidence="3" id="KW-0479">Metal-binding</keyword>
<feature type="binding site" evidence="3">
    <location>
        <begin position="859"/>
        <end position="860"/>
    </location>
    <ligand>
        <name>ATP</name>
        <dbReference type="ChEBI" id="CHEBI:30616"/>
    </ligand>
</feature>
<evidence type="ECO:0000313" key="9">
    <source>
        <dbReference type="Proteomes" id="UP000689195"/>
    </source>
</evidence>
<keyword evidence="1 3" id="KW-0547">Nucleotide-binding</keyword>
<gene>
    <name evidence="8" type="ORF">PPENT_87.1.T0990126</name>
</gene>
<feature type="binding site" evidence="3">
    <location>
        <position position="856"/>
    </location>
    <ligand>
        <name>K(+)</name>
        <dbReference type="ChEBI" id="CHEBI:29103"/>
    </ligand>
</feature>
<proteinExistence type="inferred from homology"/>
<feature type="coiled-coil region" evidence="6">
    <location>
        <begin position="235"/>
        <end position="262"/>
    </location>
</feature>
<dbReference type="GO" id="GO:0005524">
    <property type="term" value="F:ATP binding"/>
    <property type="evidence" value="ECO:0007669"/>
    <property type="project" value="UniProtKB-UniRule"/>
</dbReference>
<keyword evidence="2 3" id="KW-0067">ATP-binding</keyword>
<dbReference type="GO" id="GO:0003777">
    <property type="term" value="F:microtubule motor activity"/>
    <property type="evidence" value="ECO:0007669"/>
    <property type="project" value="InterPro"/>
</dbReference>
<dbReference type="GO" id="GO:0046872">
    <property type="term" value="F:metal ion binding"/>
    <property type="evidence" value="ECO:0007669"/>
    <property type="project" value="UniProtKB-KW"/>
</dbReference>
<dbReference type="GO" id="GO:0007018">
    <property type="term" value="P:microtubule-based movement"/>
    <property type="evidence" value="ECO:0007669"/>
    <property type="project" value="InterPro"/>
</dbReference>
<dbReference type="GO" id="GO:0004747">
    <property type="term" value="F:ribokinase activity"/>
    <property type="evidence" value="ECO:0007669"/>
    <property type="project" value="UniProtKB-UniRule"/>
</dbReference>
<dbReference type="EC" id="2.7.1.15" evidence="3"/>
<dbReference type="PANTHER" id="PTHR47972">
    <property type="entry name" value="KINESIN-LIKE PROTEIN KLP-3"/>
    <property type="match status" value="1"/>
</dbReference>
<protein>
    <recommendedName>
        <fullName evidence="3">Ribokinase</fullName>
        <shortName evidence="3">RK</shortName>
        <ecNumber evidence="3">2.7.1.15</ecNumber>
    </recommendedName>
</protein>
<name>A0A8S1WQX7_9CILI</name>
<dbReference type="InterPro" id="IPR001752">
    <property type="entry name" value="Kinesin_motor_dom"/>
</dbReference>
<keyword evidence="3" id="KW-0963">Cytoplasm</keyword>
<comment type="subunit">
    <text evidence="3">Homodimer.</text>
</comment>
<evidence type="ECO:0000256" key="6">
    <source>
        <dbReference type="SAM" id="Coils"/>
    </source>
</evidence>
<feature type="binding site" evidence="3">
    <location>
        <position position="854"/>
    </location>
    <ligand>
        <name>K(+)</name>
        <dbReference type="ChEBI" id="CHEBI:29103"/>
    </ligand>
</feature>
<feature type="active site" description="Proton acceptor" evidence="3">
    <location>
        <position position="860"/>
    </location>
</feature>
<keyword evidence="3" id="KW-0630">Potassium</keyword>
<dbReference type="GO" id="GO:0019303">
    <property type="term" value="P:D-ribose catabolic process"/>
    <property type="evidence" value="ECO:0007669"/>
    <property type="project" value="UniProtKB-UniRule"/>
</dbReference>
<dbReference type="PROSITE" id="PS50067">
    <property type="entry name" value="KINESIN_MOTOR_2"/>
    <property type="match status" value="1"/>
</dbReference>
<dbReference type="GO" id="GO:0005874">
    <property type="term" value="C:microtubule"/>
    <property type="evidence" value="ECO:0007669"/>
    <property type="project" value="UniProtKB-KW"/>
</dbReference>
<feature type="binding site" evidence="3">
    <location>
        <position position="920"/>
    </location>
    <ligand>
        <name>K(+)</name>
        <dbReference type="ChEBI" id="CHEBI:29103"/>
    </ligand>
</feature>
<feature type="binding site" evidence="4">
    <location>
        <begin position="336"/>
        <end position="343"/>
    </location>
    <ligand>
        <name>ATP</name>
        <dbReference type="ChEBI" id="CHEBI:30616"/>
    </ligand>
</feature>
<dbReference type="Pfam" id="PF00225">
    <property type="entry name" value="Kinesin"/>
    <property type="match status" value="1"/>
</dbReference>
<keyword evidence="3" id="KW-0808">Transferase</keyword>
<dbReference type="HAMAP" id="MF_01987">
    <property type="entry name" value="Ribokinase"/>
    <property type="match status" value="1"/>
</dbReference>
<dbReference type="Pfam" id="PF00294">
    <property type="entry name" value="PfkB"/>
    <property type="match status" value="1"/>
</dbReference>
<comment type="catalytic activity">
    <reaction evidence="3">
        <text>D-ribose + ATP = D-ribose 5-phosphate + ADP + H(+)</text>
        <dbReference type="Rhea" id="RHEA:13697"/>
        <dbReference type="ChEBI" id="CHEBI:15378"/>
        <dbReference type="ChEBI" id="CHEBI:30616"/>
        <dbReference type="ChEBI" id="CHEBI:47013"/>
        <dbReference type="ChEBI" id="CHEBI:78346"/>
        <dbReference type="ChEBI" id="CHEBI:456216"/>
        <dbReference type="EC" id="2.7.1.15"/>
    </reaction>
</comment>
<feature type="binding site" evidence="3">
    <location>
        <position position="914"/>
    </location>
    <ligand>
        <name>K(+)</name>
        <dbReference type="ChEBI" id="CHEBI:29103"/>
    </ligand>
</feature>
<comment type="caution">
    <text evidence="8">The sequence shown here is derived from an EMBL/GenBank/DDBJ whole genome shotgun (WGS) entry which is preliminary data.</text>
</comment>
<comment type="similarity">
    <text evidence="3">Belongs to the carbohydrate kinase PfkB family. Ribokinase subfamily.</text>
</comment>
<feature type="binding site" evidence="3">
    <location>
        <begin position="600"/>
        <end position="602"/>
    </location>
    <ligand>
        <name>substrate</name>
    </ligand>
</feature>
<feature type="coiled-coil region" evidence="6">
    <location>
        <begin position="25"/>
        <end position="130"/>
    </location>
</feature>
<comment type="similarity">
    <text evidence="4 5">Belongs to the TRAFAC class myosin-kinesin ATPase superfamily. Kinesin family.</text>
</comment>
<evidence type="ECO:0000256" key="3">
    <source>
        <dbReference type="HAMAP-Rule" id="MF_03215"/>
    </source>
</evidence>
<dbReference type="AlphaFoldDB" id="A0A8S1WQX7"/>
<comment type="pathway">
    <text evidence="3">Carbohydrate metabolism; D-ribose degradation; D-ribose 5-phosphate from beta-D-ribopyranose: step 2/2.</text>
</comment>
<dbReference type="CDD" id="cd01174">
    <property type="entry name" value="ribokinase"/>
    <property type="match status" value="1"/>
</dbReference>
<feature type="binding site" evidence="3">
    <location>
        <position position="730"/>
    </location>
    <ligand>
        <name>substrate</name>
    </ligand>
</feature>
<dbReference type="InterPro" id="IPR027640">
    <property type="entry name" value="Kinesin-like_fam"/>
</dbReference>
<evidence type="ECO:0000256" key="5">
    <source>
        <dbReference type="RuleBase" id="RU000394"/>
    </source>
</evidence>
<evidence type="ECO:0000256" key="4">
    <source>
        <dbReference type="PROSITE-ProRule" id="PRU00283"/>
    </source>
</evidence>
<organism evidence="8 9">
    <name type="scientific">Paramecium pentaurelia</name>
    <dbReference type="NCBI Taxonomy" id="43138"/>
    <lineage>
        <taxon>Eukaryota</taxon>
        <taxon>Sar</taxon>
        <taxon>Alveolata</taxon>
        <taxon>Ciliophora</taxon>
        <taxon>Intramacronucleata</taxon>
        <taxon>Oligohymenophorea</taxon>
        <taxon>Peniculida</taxon>
        <taxon>Parameciidae</taxon>
        <taxon>Paramecium</taxon>
    </lineage>
</organism>
<dbReference type="EMBL" id="CAJJDO010000099">
    <property type="protein sequence ID" value="CAD8191612.1"/>
    <property type="molecule type" value="Genomic_DNA"/>
</dbReference>
<comment type="activity regulation">
    <text evidence="3">Activated by a monovalent cation that binds near, but not in, the active site. The most likely occupant of the site in vivo is potassium. Ion binding induces a conformational change that may alter substrate affinity.</text>
</comment>
<dbReference type="GO" id="GO:0005634">
    <property type="term" value="C:nucleus"/>
    <property type="evidence" value="ECO:0007669"/>
    <property type="project" value="UniProtKB-SubCell"/>
</dbReference>
<evidence type="ECO:0000256" key="1">
    <source>
        <dbReference type="ARBA" id="ARBA00022741"/>
    </source>
</evidence>
<dbReference type="InterPro" id="IPR019821">
    <property type="entry name" value="Kinesin_motor_CS"/>
</dbReference>
<keyword evidence="5" id="KW-0493">Microtubule</keyword>
<feature type="binding site" evidence="3">
    <location>
        <position position="916"/>
    </location>
    <ligand>
        <name>K(+)</name>
        <dbReference type="ChEBI" id="CHEBI:29103"/>
    </ligand>
</feature>
<feature type="binding site" evidence="3">
    <location>
        <begin position="819"/>
        <end position="824"/>
    </location>
    <ligand>
        <name>ATP</name>
        <dbReference type="ChEBI" id="CHEBI:30616"/>
    </ligand>
</feature>